<gene>
    <name evidence="7" type="ORF">SAMN05216387_10430</name>
</gene>
<dbReference type="InterPro" id="IPR017938">
    <property type="entry name" value="Riboflavin_synthase-like_b-brl"/>
</dbReference>
<evidence type="ECO:0000259" key="5">
    <source>
        <dbReference type="PROSITE" id="PS51085"/>
    </source>
</evidence>
<dbReference type="InterPro" id="IPR036010">
    <property type="entry name" value="2Fe-2S_ferredoxin-like_sf"/>
</dbReference>
<dbReference type="PANTHER" id="PTHR43644:SF1">
    <property type="entry name" value="NAD(P)H-FLAVIN REDUCTASE"/>
    <property type="match status" value="1"/>
</dbReference>
<dbReference type="CDD" id="cd06189">
    <property type="entry name" value="flavin_oxioreductase"/>
    <property type="match status" value="1"/>
</dbReference>
<dbReference type="RefSeq" id="WP_090828275.1">
    <property type="nucleotide sequence ID" value="NZ_FOBH01000004.1"/>
</dbReference>
<dbReference type="InterPro" id="IPR001709">
    <property type="entry name" value="Flavoprot_Pyr_Nucl_cyt_Rdtase"/>
</dbReference>
<accession>A0A1H7LDN9</accession>
<reference evidence="7 8" key="1">
    <citation type="submission" date="2016-10" db="EMBL/GenBank/DDBJ databases">
        <authorList>
            <person name="de Groot N.N."/>
        </authorList>
    </citation>
    <scope>NUCLEOTIDE SEQUENCE [LARGE SCALE GENOMIC DNA]</scope>
    <source>
        <strain evidence="7 8">Nv1</strain>
    </source>
</reference>
<dbReference type="InterPro" id="IPR017927">
    <property type="entry name" value="FAD-bd_FR_type"/>
</dbReference>
<feature type="domain" description="2Fe-2S ferredoxin-type" evidence="5">
    <location>
        <begin position="3"/>
        <end position="93"/>
    </location>
</feature>
<dbReference type="Proteomes" id="UP000198620">
    <property type="component" value="Unassembled WGS sequence"/>
</dbReference>
<evidence type="ECO:0000256" key="4">
    <source>
        <dbReference type="ARBA" id="ARBA00023004"/>
    </source>
</evidence>
<dbReference type="InterPro" id="IPR008333">
    <property type="entry name" value="Cbr1-like_FAD-bd_dom"/>
</dbReference>
<dbReference type="SUPFAM" id="SSF52343">
    <property type="entry name" value="Ferredoxin reductase-like, C-terminal NADP-linked domain"/>
    <property type="match status" value="1"/>
</dbReference>
<dbReference type="InterPro" id="IPR006058">
    <property type="entry name" value="2Fe2S_fd_BS"/>
</dbReference>
<evidence type="ECO:0000256" key="2">
    <source>
        <dbReference type="ARBA" id="ARBA00022630"/>
    </source>
</evidence>
<dbReference type="InterPro" id="IPR001433">
    <property type="entry name" value="OxRdtase_FAD/NAD-bd"/>
</dbReference>
<dbReference type="GO" id="GO:0051537">
    <property type="term" value="F:2 iron, 2 sulfur cluster binding"/>
    <property type="evidence" value="ECO:0007669"/>
    <property type="project" value="InterPro"/>
</dbReference>
<dbReference type="PROSITE" id="PS51384">
    <property type="entry name" value="FAD_FR"/>
    <property type="match status" value="1"/>
</dbReference>
<dbReference type="InterPro" id="IPR012675">
    <property type="entry name" value="Beta-grasp_dom_sf"/>
</dbReference>
<evidence type="ECO:0000313" key="7">
    <source>
        <dbReference type="EMBL" id="SEK97009.1"/>
    </source>
</evidence>
<keyword evidence="8" id="KW-1185">Reference proteome</keyword>
<dbReference type="AlphaFoldDB" id="A0A1H7LDN9"/>
<dbReference type="EMBL" id="FOBH01000004">
    <property type="protein sequence ID" value="SEK97009.1"/>
    <property type="molecule type" value="Genomic_DNA"/>
</dbReference>
<dbReference type="Pfam" id="PF00111">
    <property type="entry name" value="Fer2"/>
    <property type="match status" value="1"/>
</dbReference>
<dbReference type="Gene3D" id="2.40.30.10">
    <property type="entry name" value="Translation factors"/>
    <property type="match status" value="1"/>
</dbReference>
<dbReference type="Gene3D" id="3.10.20.30">
    <property type="match status" value="1"/>
</dbReference>
<sequence>MSHQVTIKPSGHVFLAQPGETVLQAALREGFPLPYGCRNGACGTCKGKIIQGTVDFGSYNAATLTEIEKQAGMALFCCAVPLSELVIECREIGAIKDIKVKTLPCRVHKMERVALDVMVIYLKLPTNERLQFLPGQYIDILMKDGKRRSFSLANAPHDDELLQLHVRNYRGGTFAEHVFTRMKERDILRFEGPLGTFFLREDSDKPIIFVASGTGFAPVKSILEHVFHVRNMRGNTRSSERRMVLYWGNRTKADLYMPDVADRWQQEHDNFTFIPVLSEALPADNWNGRTGLVHQAVLQDFNDLSGYQVYACGAPAMVEAAHKDFTALRRLPDDDFFSDAFTASPSEPKS</sequence>
<evidence type="ECO:0000313" key="8">
    <source>
        <dbReference type="Proteomes" id="UP000198620"/>
    </source>
</evidence>
<keyword evidence="1" id="KW-0813">Transport</keyword>
<dbReference type="PANTHER" id="PTHR43644">
    <property type="entry name" value="NA(+)-TRANSLOCATING NADH-QUINONE REDUCTASE SUBUNIT"/>
    <property type="match status" value="1"/>
</dbReference>
<evidence type="ECO:0000259" key="6">
    <source>
        <dbReference type="PROSITE" id="PS51384"/>
    </source>
</evidence>
<dbReference type="Pfam" id="PF00970">
    <property type="entry name" value="FAD_binding_6"/>
    <property type="match status" value="1"/>
</dbReference>
<evidence type="ECO:0000256" key="3">
    <source>
        <dbReference type="ARBA" id="ARBA00022827"/>
    </source>
</evidence>
<dbReference type="PROSITE" id="PS00197">
    <property type="entry name" value="2FE2S_FER_1"/>
    <property type="match status" value="1"/>
</dbReference>
<dbReference type="InterPro" id="IPR039261">
    <property type="entry name" value="FNR_nucleotide-bd"/>
</dbReference>
<dbReference type="Gene3D" id="3.40.50.80">
    <property type="entry name" value="Nucleotide-binding domain of ferredoxin-NADP reductase (FNR) module"/>
    <property type="match status" value="1"/>
</dbReference>
<name>A0A1H7LDN9_9PROT</name>
<dbReference type="PRINTS" id="PR00371">
    <property type="entry name" value="FPNCR"/>
</dbReference>
<feature type="domain" description="FAD-binding FR-type" evidence="6">
    <location>
        <begin position="100"/>
        <end position="200"/>
    </location>
</feature>
<organism evidence="7 8">
    <name type="scientific">Nitrosovibrio tenuis</name>
    <dbReference type="NCBI Taxonomy" id="1233"/>
    <lineage>
        <taxon>Bacteria</taxon>
        <taxon>Pseudomonadati</taxon>
        <taxon>Pseudomonadota</taxon>
        <taxon>Betaproteobacteria</taxon>
        <taxon>Nitrosomonadales</taxon>
        <taxon>Nitrosomonadaceae</taxon>
        <taxon>Nitrosovibrio</taxon>
    </lineage>
</organism>
<proteinExistence type="predicted"/>
<evidence type="ECO:0000256" key="1">
    <source>
        <dbReference type="ARBA" id="ARBA00022448"/>
    </source>
</evidence>
<dbReference type="PRINTS" id="PR00410">
    <property type="entry name" value="PHEHYDRXLASE"/>
</dbReference>
<dbReference type="OrthoDB" id="9806195at2"/>
<dbReference type="InterPro" id="IPR001041">
    <property type="entry name" value="2Fe-2S_ferredoxin-type"/>
</dbReference>
<keyword evidence="3" id="KW-0274">FAD</keyword>
<dbReference type="STRING" id="1233.SAMN05216387_10430"/>
<dbReference type="Pfam" id="PF00175">
    <property type="entry name" value="NAD_binding_1"/>
    <property type="match status" value="1"/>
</dbReference>
<dbReference type="GO" id="GO:0016491">
    <property type="term" value="F:oxidoreductase activity"/>
    <property type="evidence" value="ECO:0007669"/>
    <property type="project" value="InterPro"/>
</dbReference>
<dbReference type="SUPFAM" id="SSF54292">
    <property type="entry name" value="2Fe-2S ferredoxin-like"/>
    <property type="match status" value="1"/>
</dbReference>
<keyword evidence="2" id="KW-0285">Flavoprotein</keyword>
<dbReference type="SUPFAM" id="SSF63380">
    <property type="entry name" value="Riboflavin synthase domain-like"/>
    <property type="match status" value="1"/>
</dbReference>
<dbReference type="CDD" id="cd00207">
    <property type="entry name" value="fer2"/>
    <property type="match status" value="1"/>
</dbReference>
<protein>
    <submittedName>
        <fullName evidence="7">CDP-4-dehydro-6-deoxyglucose reductase</fullName>
    </submittedName>
</protein>
<keyword evidence="4" id="KW-0408">Iron</keyword>
<dbReference type="PROSITE" id="PS51085">
    <property type="entry name" value="2FE2S_FER_2"/>
    <property type="match status" value="1"/>
</dbReference>